<evidence type="ECO:0000313" key="3">
    <source>
        <dbReference type="Proteomes" id="UP000005203"/>
    </source>
</evidence>
<accession>A0A7M7L820</accession>
<dbReference type="AlphaFoldDB" id="A0A7M7L820"/>
<dbReference type="OrthoDB" id="7612937at2759"/>
<name>A0A7M7L820_APIME</name>
<reference evidence="2" key="1">
    <citation type="submission" date="2021-01" db="UniProtKB">
        <authorList>
            <consortium name="EnsemblMetazoa"/>
        </authorList>
    </citation>
    <scope>IDENTIFICATION</scope>
    <source>
        <strain evidence="2">DH4</strain>
    </source>
</reference>
<evidence type="ECO:0000256" key="1">
    <source>
        <dbReference type="SAM" id="MobiDB-lite"/>
    </source>
</evidence>
<feature type="compositionally biased region" description="Basic and acidic residues" evidence="1">
    <location>
        <begin position="90"/>
        <end position="100"/>
    </location>
</feature>
<feature type="region of interest" description="Disordered" evidence="1">
    <location>
        <begin position="57"/>
        <end position="100"/>
    </location>
</feature>
<feature type="compositionally biased region" description="Polar residues" evidence="1">
    <location>
        <begin position="1"/>
        <end position="11"/>
    </location>
</feature>
<keyword evidence="3" id="KW-1185">Reference proteome</keyword>
<dbReference type="GeneID" id="100576505"/>
<proteinExistence type="predicted"/>
<feature type="compositionally biased region" description="Basic and acidic residues" evidence="1">
    <location>
        <begin position="70"/>
        <end position="81"/>
    </location>
</feature>
<protein>
    <submittedName>
        <fullName evidence="4">Uncharacterized protein LOC100576505 isoform X2</fullName>
    </submittedName>
</protein>
<evidence type="ECO:0000313" key="4">
    <source>
        <dbReference type="RefSeq" id="XP_026297402.1"/>
    </source>
</evidence>
<reference evidence="4" key="2">
    <citation type="submission" date="2025-04" db="UniProtKB">
        <authorList>
            <consortium name="RefSeq"/>
        </authorList>
    </citation>
    <scope>IDENTIFICATION</scope>
    <source>
        <strain evidence="4">DH4</strain>
        <tissue evidence="4">Whole body</tissue>
    </source>
</reference>
<dbReference type="EnsemblMetazoa" id="XM_026441617">
    <property type="protein sequence ID" value="XP_026297402"/>
    <property type="gene ID" value="LOC100576505"/>
</dbReference>
<feature type="region of interest" description="Disordered" evidence="1">
    <location>
        <begin position="1"/>
        <end position="25"/>
    </location>
</feature>
<dbReference type="RefSeq" id="XP_026297402.1">
    <property type="nucleotide sequence ID" value="XM_026441617.1"/>
</dbReference>
<organism evidence="2">
    <name type="scientific">Apis mellifera</name>
    <name type="common">Honeybee</name>
    <dbReference type="NCBI Taxonomy" id="7460"/>
    <lineage>
        <taxon>Eukaryota</taxon>
        <taxon>Metazoa</taxon>
        <taxon>Ecdysozoa</taxon>
        <taxon>Arthropoda</taxon>
        <taxon>Hexapoda</taxon>
        <taxon>Insecta</taxon>
        <taxon>Pterygota</taxon>
        <taxon>Neoptera</taxon>
        <taxon>Endopterygota</taxon>
        <taxon>Hymenoptera</taxon>
        <taxon>Apocrita</taxon>
        <taxon>Aculeata</taxon>
        <taxon>Apoidea</taxon>
        <taxon>Anthophila</taxon>
        <taxon>Apidae</taxon>
        <taxon>Apis</taxon>
    </lineage>
</organism>
<evidence type="ECO:0000313" key="2">
    <source>
        <dbReference type="EnsemblMetazoa" id="XP_026297402"/>
    </source>
</evidence>
<sequence>MRVCHGSNNSDSRLDASRGSVPPFPECSSSITCARYRERLSTNFSCIACQTNSSSIDYSEEGDHPCSLSGEEREARTHDLQNHPALSRGQEGRFRGGREI</sequence>
<reference evidence="3" key="3">
    <citation type="submission" date="2025-05" db="UniProtKB">
        <authorList>
            <consortium name="RefSeq"/>
        </authorList>
    </citation>
    <scope>NUCLEOTIDE SEQUENCE [LARGE SCALE GENOMIC DNA]</scope>
    <source>
        <strain evidence="3">DH4</strain>
    </source>
</reference>
<gene>
    <name evidence="4" type="primary">LOC100576505</name>
</gene>
<dbReference type="Proteomes" id="UP000005203">
    <property type="component" value="Linkage group LG1"/>
</dbReference>
<accession>A0A8B8H097</accession>